<organism evidence="1 2">
    <name type="scientific">Candidatus Electrothrix communis</name>
    <dbReference type="NCBI Taxonomy" id="1859133"/>
    <lineage>
        <taxon>Bacteria</taxon>
        <taxon>Pseudomonadati</taxon>
        <taxon>Thermodesulfobacteriota</taxon>
        <taxon>Desulfobulbia</taxon>
        <taxon>Desulfobulbales</taxon>
        <taxon>Desulfobulbaceae</taxon>
        <taxon>Candidatus Electrothrix</taxon>
    </lineage>
</organism>
<dbReference type="EMBL" id="MTKP01000344">
    <property type="protein sequence ID" value="RWX45100.1"/>
    <property type="molecule type" value="Genomic_DNA"/>
</dbReference>
<protein>
    <submittedName>
        <fullName evidence="1">Uncharacterized protein</fullName>
    </submittedName>
</protein>
<dbReference type="InterPro" id="IPR011006">
    <property type="entry name" value="CheY-like_superfamily"/>
</dbReference>
<dbReference type="Proteomes" id="UP000288086">
    <property type="component" value="Unassembled WGS sequence"/>
</dbReference>
<name>A0A444IWL4_9BACT</name>
<accession>A0A444IWL4</accession>
<sequence>MSAKDRIMVDNSGEIMVVDDTLENLRLLTDMLSSEGIRSARHRNRVWHLIQRLPRPLICSCLMSRCRALTDMNSAGC</sequence>
<dbReference type="SUPFAM" id="SSF52172">
    <property type="entry name" value="CheY-like"/>
    <property type="match status" value="1"/>
</dbReference>
<reference evidence="1 2" key="1">
    <citation type="submission" date="2017-01" db="EMBL/GenBank/DDBJ databases">
        <title>The cable genome- insights into the physiology and evolution of filamentous bacteria capable of sulfide oxidation via long distance electron transfer.</title>
        <authorList>
            <person name="Schreiber L."/>
            <person name="Bjerg J.T."/>
            <person name="Boggild A."/>
            <person name="Van De Vossenberg J."/>
            <person name="Meysman F."/>
            <person name="Nielsen L.P."/>
            <person name="Schramm A."/>
            <person name="Kjeldsen K.U."/>
        </authorList>
    </citation>
    <scope>NUCLEOTIDE SEQUENCE [LARGE SCALE GENOMIC DNA]</scope>
    <source>
        <strain evidence="1">A1</strain>
    </source>
</reference>
<keyword evidence="2" id="KW-1185">Reference proteome</keyword>
<evidence type="ECO:0000313" key="2">
    <source>
        <dbReference type="Proteomes" id="UP000288086"/>
    </source>
</evidence>
<comment type="caution">
    <text evidence="1">The sequence shown here is derived from an EMBL/GenBank/DDBJ whole genome shotgun (WGS) entry which is preliminary data.</text>
</comment>
<dbReference type="AlphaFoldDB" id="A0A444IWL4"/>
<proteinExistence type="predicted"/>
<gene>
    <name evidence="1" type="ORF">VT98_13442</name>
</gene>
<evidence type="ECO:0000313" key="1">
    <source>
        <dbReference type="EMBL" id="RWX45100.1"/>
    </source>
</evidence>